<evidence type="ECO:0000313" key="5">
    <source>
        <dbReference type="EMBL" id="SEG68027.1"/>
    </source>
</evidence>
<evidence type="ECO:0000256" key="2">
    <source>
        <dbReference type="ARBA" id="ARBA00023027"/>
    </source>
</evidence>
<name>A0A1H6C5L3_9SPHI</name>
<keyword evidence="1" id="KW-0560">Oxidoreductase</keyword>
<dbReference type="EMBL" id="FNUT01000013">
    <property type="protein sequence ID" value="SEG68027.1"/>
    <property type="molecule type" value="Genomic_DNA"/>
</dbReference>
<protein>
    <submittedName>
        <fullName evidence="5">Tagaturonate reductase</fullName>
    </submittedName>
</protein>
<dbReference type="Gene3D" id="1.10.1040.10">
    <property type="entry name" value="N-(1-d-carboxylethyl)-l-norvaline Dehydrogenase, domain 2"/>
    <property type="match status" value="1"/>
</dbReference>
<dbReference type="NCBIfam" id="NF002969">
    <property type="entry name" value="PRK03643.1"/>
    <property type="match status" value="1"/>
</dbReference>
<proteinExistence type="predicted"/>
<keyword evidence="2" id="KW-0520">NAD</keyword>
<dbReference type="GO" id="GO:0008926">
    <property type="term" value="F:mannitol-1-phosphate 5-dehydrogenase activity"/>
    <property type="evidence" value="ECO:0007669"/>
    <property type="project" value="TreeGrafter"/>
</dbReference>
<feature type="domain" description="Mannitol dehydrogenase C-terminal" evidence="4">
    <location>
        <begin position="286"/>
        <end position="485"/>
    </location>
</feature>
<dbReference type="Proteomes" id="UP000236731">
    <property type="component" value="Unassembled WGS sequence"/>
</dbReference>
<dbReference type="PANTHER" id="PTHR30524:SF0">
    <property type="entry name" value="ALTRONATE OXIDOREDUCTASE-RELATED"/>
    <property type="match status" value="1"/>
</dbReference>
<organism evidence="5 6">
    <name type="scientific">Sphingobacterium lactis</name>
    <dbReference type="NCBI Taxonomy" id="797291"/>
    <lineage>
        <taxon>Bacteria</taxon>
        <taxon>Pseudomonadati</taxon>
        <taxon>Bacteroidota</taxon>
        <taxon>Sphingobacteriia</taxon>
        <taxon>Sphingobacteriales</taxon>
        <taxon>Sphingobacteriaceae</taxon>
        <taxon>Sphingobacterium</taxon>
    </lineage>
</organism>
<keyword evidence="6" id="KW-1185">Reference proteome</keyword>
<evidence type="ECO:0000313" key="6">
    <source>
        <dbReference type="Proteomes" id="UP000236731"/>
    </source>
</evidence>
<evidence type="ECO:0000259" key="3">
    <source>
        <dbReference type="Pfam" id="PF01232"/>
    </source>
</evidence>
<dbReference type="SUPFAM" id="SSF51735">
    <property type="entry name" value="NAD(P)-binding Rossmann-fold domains"/>
    <property type="match status" value="1"/>
</dbReference>
<dbReference type="AlphaFoldDB" id="A0A1H6C5L3"/>
<dbReference type="InterPro" id="IPR008927">
    <property type="entry name" value="6-PGluconate_DH-like_C_sf"/>
</dbReference>
<dbReference type="InterPro" id="IPR036291">
    <property type="entry name" value="NAD(P)-bd_dom_sf"/>
</dbReference>
<sequence>MLVSRENLKNIKSKAVELPAPSTFDLPVRILQFGTGVLLRGLPDYYVDKANKQGIFNGRILVVKSTSSNGTDEFKEQDNIYTLCIKGIEDGEQVVKYTLINAISNVLSASKDWQEILKAAENPDLDIVFSNTTEVGITLSNDSIEENPPSSFPGKLLSFLYHRFHHFDGDEQKGLVILPTELISDNATKLKKIIITLATQNQLSAAFIAWLTSANDFCNTLVDRIVPGKLTTQDKMEVENLLGYQDDLMIMAEPFSLWAIETDSERVKQKLSFAKADENIKLVPSINKFKEIKLRLLNGTHTLSTAIALWSGFETVTEAMNNKHFHQFVDNLMRLEIGPAIVNQHIEKDDTAQFSRRVIDRFSNPFLQHRWESIALNYTSKMSMRVIDLIHNWYAKNHVLPQHIALGFAAYLKFMNSQQQEQGFVQSINGKTITLQDEFAPLLHDYWIQEENVVKNVLSDDNLWGKNLTQYKGFAEAVQNFIQEINANGVLHTIEKLNASWEETY</sequence>
<accession>A0A1H6C5L3</accession>
<gene>
    <name evidence="5" type="ORF">SAMN05421877_11362</name>
</gene>
<dbReference type="GO" id="GO:0019592">
    <property type="term" value="P:mannitol catabolic process"/>
    <property type="evidence" value="ECO:0007669"/>
    <property type="project" value="TreeGrafter"/>
</dbReference>
<dbReference type="InterPro" id="IPR013328">
    <property type="entry name" value="6PGD_dom2"/>
</dbReference>
<dbReference type="RefSeq" id="WP_103907579.1">
    <property type="nucleotide sequence ID" value="NZ_CP049246.1"/>
</dbReference>
<dbReference type="Gene3D" id="3.40.50.720">
    <property type="entry name" value="NAD(P)-binding Rossmann-like Domain"/>
    <property type="match status" value="1"/>
</dbReference>
<evidence type="ECO:0000259" key="4">
    <source>
        <dbReference type="Pfam" id="PF08125"/>
    </source>
</evidence>
<dbReference type="SUPFAM" id="SSF48179">
    <property type="entry name" value="6-phosphogluconate dehydrogenase C-terminal domain-like"/>
    <property type="match status" value="1"/>
</dbReference>
<dbReference type="InterPro" id="IPR013118">
    <property type="entry name" value="Mannitol_DH_C"/>
</dbReference>
<dbReference type="InterPro" id="IPR013131">
    <property type="entry name" value="Mannitol_DH_N"/>
</dbReference>
<evidence type="ECO:0000256" key="1">
    <source>
        <dbReference type="ARBA" id="ARBA00023002"/>
    </source>
</evidence>
<dbReference type="OrthoDB" id="9768714at2"/>
<dbReference type="Pfam" id="PF01232">
    <property type="entry name" value="Mannitol_dh"/>
    <property type="match status" value="1"/>
</dbReference>
<feature type="domain" description="Mannitol dehydrogenase N-terminal" evidence="3">
    <location>
        <begin position="29"/>
        <end position="263"/>
    </location>
</feature>
<dbReference type="Pfam" id="PF08125">
    <property type="entry name" value="Mannitol_dh_C"/>
    <property type="match status" value="1"/>
</dbReference>
<reference evidence="6" key="1">
    <citation type="submission" date="2016-10" db="EMBL/GenBank/DDBJ databases">
        <authorList>
            <person name="Varghese N."/>
            <person name="Submissions S."/>
        </authorList>
    </citation>
    <scope>NUCLEOTIDE SEQUENCE [LARGE SCALE GENOMIC DNA]</scope>
    <source>
        <strain evidence="6">DSM 22361</strain>
    </source>
</reference>
<dbReference type="GO" id="GO:0005829">
    <property type="term" value="C:cytosol"/>
    <property type="evidence" value="ECO:0007669"/>
    <property type="project" value="TreeGrafter"/>
</dbReference>
<dbReference type="PANTHER" id="PTHR30524">
    <property type="entry name" value="MANNITOL-1-PHOSPHATE 5-DEHYDROGENASE"/>
    <property type="match status" value="1"/>
</dbReference>